<dbReference type="InterPro" id="IPR012337">
    <property type="entry name" value="RNaseH-like_sf"/>
</dbReference>
<dbReference type="PANTHER" id="PTHR37984:SF5">
    <property type="entry name" value="PROTEIN NYNRIN-LIKE"/>
    <property type="match status" value="1"/>
</dbReference>
<gene>
    <name evidence="8" type="ORF">Tco_0907549</name>
</gene>
<accession>A0ABQ5CKN5</accession>
<reference evidence="8" key="2">
    <citation type="submission" date="2022-01" db="EMBL/GenBank/DDBJ databases">
        <authorList>
            <person name="Yamashiro T."/>
            <person name="Shiraishi A."/>
            <person name="Satake H."/>
            <person name="Nakayama K."/>
        </authorList>
    </citation>
    <scope>NUCLEOTIDE SEQUENCE</scope>
</reference>
<evidence type="ECO:0000256" key="4">
    <source>
        <dbReference type="ARBA" id="ARBA00022759"/>
    </source>
</evidence>
<evidence type="ECO:0000256" key="5">
    <source>
        <dbReference type="ARBA" id="ARBA00022801"/>
    </source>
</evidence>
<comment type="caution">
    <text evidence="8">The sequence shown here is derived from an EMBL/GenBank/DDBJ whole genome shotgun (WGS) entry which is preliminary data.</text>
</comment>
<organism evidence="8 9">
    <name type="scientific">Tanacetum coccineum</name>
    <dbReference type="NCBI Taxonomy" id="301880"/>
    <lineage>
        <taxon>Eukaryota</taxon>
        <taxon>Viridiplantae</taxon>
        <taxon>Streptophyta</taxon>
        <taxon>Embryophyta</taxon>
        <taxon>Tracheophyta</taxon>
        <taxon>Spermatophyta</taxon>
        <taxon>Magnoliopsida</taxon>
        <taxon>eudicotyledons</taxon>
        <taxon>Gunneridae</taxon>
        <taxon>Pentapetalae</taxon>
        <taxon>asterids</taxon>
        <taxon>campanulids</taxon>
        <taxon>Asterales</taxon>
        <taxon>Asteraceae</taxon>
        <taxon>Asteroideae</taxon>
        <taxon>Anthemideae</taxon>
        <taxon>Anthemidinae</taxon>
        <taxon>Tanacetum</taxon>
    </lineage>
</organism>
<keyword evidence="3" id="KW-0540">Nuclease</keyword>
<dbReference type="SUPFAM" id="SSF56672">
    <property type="entry name" value="DNA/RNA polymerases"/>
    <property type="match status" value="1"/>
</dbReference>
<feature type="domain" description="Integrase catalytic" evidence="7">
    <location>
        <begin position="286"/>
        <end position="377"/>
    </location>
</feature>
<evidence type="ECO:0000256" key="1">
    <source>
        <dbReference type="ARBA" id="ARBA00022679"/>
    </source>
</evidence>
<reference evidence="8" key="1">
    <citation type="journal article" date="2022" name="Int. J. Mol. Sci.">
        <title>Draft Genome of Tanacetum Coccineum: Genomic Comparison of Closely Related Tanacetum-Family Plants.</title>
        <authorList>
            <person name="Yamashiro T."/>
            <person name="Shiraishi A."/>
            <person name="Nakayama K."/>
            <person name="Satake H."/>
        </authorList>
    </citation>
    <scope>NUCLEOTIDE SEQUENCE</scope>
</reference>
<protein>
    <submittedName>
        <fullName evidence="8">Reverse transcriptase domain-containing protein</fullName>
    </submittedName>
</protein>
<sequence>MKELAEQLQELTDKGFIRPSSSPWGAPVLFVKKKDGNIEEHHRQILKLLKKVDVCQFPKFKFRISDGTISSITWIDYISSAPILALPEGSEDFIAYYDASKKGLGAMLMQREKVISYASRQLKINEKNYTTYDLELGAVVFALKIWRHYLYGTKCTVFTDHKSLQYILDQMELNMRQRCWLELLSDYDCEIRYHLGKANVVADALSRKEREPLRENIKKEDVGGILVKNSKDPEKLRTEKLNQRAYELCQGRTSETIRLVSATRDTSMEVGPQHQMILSTKLPKETDHMDKLARMYLKEKSLQKALGTSLDMNTAYHPQTDGQSERTIQTLEDILRACVIDFGNNWVKHLPLVEFSYNNSYHASIKAAPFEALYGQKCRSPMCWAEVGQVQLTGPELVQQTTERIIQIKQRIQTTYDRQKSYADLKRKPMEFQSGDKVMLKVGAIAYKLEFPQELSRIYNTFHVSNLKKCYSDDPLVILLEGLHVDDKLYFVEEPVEIIDREVKRLRQSRVPIFKVRWNSRRGPEFTWEHEDQFRKKYPHLFAKTAPSSSAVS</sequence>
<keyword evidence="9" id="KW-1185">Reference proteome</keyword>
<dbReference type="GO" id="GO:0003964">
    <property type="term" value="F:RNA-directed DNA polymerase activity"/>
    <property type="evidence" value="ECO:0007669"/>
    <property type="project" value="UniProtKB-KW"/>
</dbReference>
<dbReference type="InterPro" id="IPR036397">
    <property type="entry name" value="RNaseH_sf"/>
</dbReference>
<dbReference type="Pfam" id="PF24626">
    <property type="entry name" value="SH3_Tf2-1"/>
    <property type="match status" value="1"/>
</dbReference>
<dbReference type="SUPFAM" id="SSF53098">
    <property type="entry name" value="Ribonuclease H-like"/>
    <property type="match status" value="1"/>
</dbReference>
<dbReference type="InterPro" id="IPR041373">
    <property type="entry name" value="RT_RNaseH"/>
</dbReference>
<evidence type="ECO:0000256" key="6">
    <source>
        <dbReference type="ARBA" id="ARBA00022918"/>
    </source>
</evidence>
<name>A0ABQ5CKN5_9ASTR</name>
<evidence type="ECO:0000256" key="2">
    <source>
        <dbReference type="ARBA" id="ARBA00022695"/>
    </source>
</evidence>
<keyword evidence="1" id="KW-0808">Transferase</keyword>
<keyword evidence="4" id="KW-0255">Endonuclease</keyword>
<dbReference type="Proteomes" id="UP001151760">
    <property type="component" value="Unassembled WGS sequence"/>
</dbReference>
<dbReference type="CDD" id="cd09274">
    <property type="entry name" value="RNase_HI_RT_Ty3"/>
    <property type="match status" value="1"/>
</dbReference>
<dbReference type="InterPro" id="IPR043502">
    <property type="entry name" value="DNA/RNA_pol_sf"/>
</dbReference>
<keyword evidence="5" id="KW-0378">Hydrolase</keyword>
<proteinExistence type="predicted"/>
<evidence type="ECO:0000256" key="3">
    <source>
        <dbReference type="ARBA" id="ARBA00022722"/>
    </source>
</evidence>
<dbReference type="PANTHER" id="PTHR37984">
    <property type="entry name" value="PROTEIN CBG26694"/>
    <property type="match status" value="1"/>
</dbReference>
<dbReference type="PROSITE" id="PS50994">
    <property type="entry name" value="INTEGRASE"/>
    <property type="match status" value="1"/>
</dbReference>
<evidence type="ECO:0000313" key="8">
    <source>
        <dbReference type="EMBL" id="GJT27274.1"/>
    </source>
</evidence>
<evidence type="ECO:0000313" key="9">
    <source>
        <dbReference type="Proteomes" id="UP001151760"/>
    </source>
</evidence>
<dbReference type="InterPro" id="IPR001584">
    <property type="entry name" value="Integrase_cat-core"/>
</dbReference>
<dbReference type="InterPro" id="IPR050951">
    <property type="entry name" value="Retrovirus_Pol_polyprotein"/>
</dbReference>
<keyword evidence="2" id="KW-0548">Nucleotidyltransferase</keyword>
<dbReference type="InterPro" id="IPR056924">
    <property type="entry name" value="SH3_Tf2-1"/>
</dbReference>
<dbReference type="EMBL" id="BQNB010014363">
    <property type="protein sequence ID" value="GJT27274.1"/>
    <property type="molecule type" value="Genomic_DNA"/>
</dbReference>
<dbReference type="Gene3D" id="3.10.10.10">
    <property type="entry name" value="HIV Type 1 Reverse Transcriptase, subunit A, domain 1"/>
    <property type="match status" value="1"/>
</dbReference>
<keyword evidence="6 8" id="KW-0695">RNA-directed DNA polymerase</keyword>
<evidence type="ECO:0000259" key="7">
    <source>
        <dbReference type="PROSITE" id="PS50994"/>
    </source>
</evidence>
<dbReference type="Pfam" id="PF17917">
    <property type="entry name" value="RT_RNaseH"/>
    <property type="match status" value="1"/>
</dbReference>
<dbReference type="Gene3D" id="3.30.420.10">
    <property type="entry name" value="Ribonuclease H-like superfamily/Ribonuclease H"/>
    <property type="match status" value="1"/>
</dbReference>